<evidence type="ECO:0000256" key="4">
    <source>
        <dbReference type="ARBA" id="ARBA00023015"/>
    </source>
</evidence>
<evidence type="ECO:0000313" key="9">
    <source>
        <dbReference type="EMBL" id="KAF2166556.1"/>
    </source>
</evidence>
<dbReference type="RefSeq" id="XP_033667445.1">
    <property type="nucleotide sequence ID" value="XM_033806673.1"/>
</dbReference>
<protein>
    <recommendedName>
        <fullName evidence="11">Transcription factor domain-containing protein</fullName>
    </recommendedName>
</protein>
<keyword evidence="7" id="KW-0539">Nucleus</keyword>
<comment type="subcellular location">
    <subcellularLocation>
        <location evidence="1">Nucleus</location>
    </subcellularLocation>
</comment>
<dbReference type="GO" id="GO:0003677">
    <property type="term" value="F:DNA binding"/>
    <property type="evidence" value="ECO:0007669"/>
    <property type="project" value="UniProtKB-KW"/>
</dbReference>
<dbReference type="PANTHER" id="PTHR31668:SF18">
    <property type="entry name" value="MALTOSE FERMENTATION REGULATORY PROTEIN MAL13-RELATED"/>
    <property type="match status" value="1"/>
</dbReference>
<evidence type="ECO:0000313" key="10">
    <source>
        <dbReference type="Proteomes" id="UP000799537"/>
    </source>
</evidence>
<evidence type="ECO:0000256" key="2">
    <source>
        <dbReference type="ARBA" id="ARBA00022723"/>
    </source>
</evidence>
<dbReference type="AlphaFoldDB" id="A0A6A6CM86"/>
<evidence type="ECO:0000256" key="3">
    <source>
        <dbReference type="ARBA" id="ARBA00022833"/>
    </source>
</evidence>
<keyword evidence="4" id="KW-0805">Transcription regulation</keyword>
<dbReference type="InterPro" id="IPR050797">
    <property type="entry name" value="Carb_Metab_Trans_Reg"/>
</dbReference>
<reference evidence="9" key="1">
    <citation type="journal article" date="2020" name="Stud. Mycol.">
        <title>101 Dothideomycetes genomes: a test case for predicting lifestyles and emergence of pathogens.</title>
        <authorList>
            <person name="Haridas S."/>
            <person name="Albert R."/>
            <person name="Binder M."/>
            <person name="Bloem J."/>
            <person name="Labutti K."/>
            <person name="Salamov A."/>
            <person name="Andreopoulos B."/>
            <person name="Baker S."/>
            <person name="Barry K."/>
            <person name="Bills G."/>
            <person name="Bluhm B."/>
            <person name="Cannon C."/>
            <person name="Castanera R."/>
            <person name="Culley D."/>
            <person name="Daum C."/>
            <person name="Ezra D."/>
            <person name="Gonzalez J."/>
            <person name="Henrissat B."/>
            <person name="Kuo A."/>
            <person name="Liang C."/>
            <person name="Lipzen A."/>
            <person name="Lutzoni F."/>
            <person name="Magnuson J."/>
            <person name="Mondo S."/>
            <person name="Nolan M."/>
            <person name="Ohm R."/>
            <person name="Pangilinan J."/>
            <person name="Park H.-J."/>
            <person name="Ramirez L."/>
            <person name="Alfaro M."/>
            <person name="Sun H."/>
            <person name="Tritt A."/>
            <person name="Yoshinaga Y."/>
            <person name="Zwiers L.-H."/>
            <person name="Turgeon B."/>
            <person name="Goodwin S."/>
            <person name="Spatafora J."/>
            <person name="Crous P."/>
            <person name="Grigoriev I."/>
        </authorList>
    </citation>
    <scope>NUCLEOTIDE SEQUENCE</scope>
    <source>
        <strain evidence="9">ATCC 36951</strain>
    </source>
</reference>
<keyword evidence="5" id="KW-0238">DNA-binding</keyword>
<dbReference type="GO" id="GO:0005634">
    <property type="term" value="C:nucleus"/>
    <property type="evidence" value="ECO:0007669"/>
    <property type="project" value="UniProtKB-SubCell"/>
</dbReference>
<name>A0A6A6CM86_ZASCE</name>
<organism evidence="9 10">
    <name type="scientific">Zasmidium cellare ATCC 36951</name>
    <dbReference type="NCBI Taxonomy" id="1080233"/>
    <lineage>
        <taxon>Eukaryota</taxon>
        <taxon>Fungi</taxon>
        <taxon>Dikarya</taxon>
        <taxon>Ascomycota</taxon>
        <taxon>Pezizomycotina</taxon>
        <taxon>Dothideomycetes</taxon>
        <taxon>Dothideomycetidae</taxon>
        <taxon>Mycosphaerellales</taxon>
        <taxon>Mycosphaerellaceae</taxon>
        <taxon>Zasmidium</taxon>
    </lineage>
</organism>
<evidence type="ECO:0000256" key="7">
    <source>
        <dbReference type="ARBA" id="ARBA00023242"/>
    </source>
</evidence>
<dbReference type="EMBL" id="ML993596">
    <property type="protein sequence ID" value="KAF2166556.1"/>
    <property type="molecule type" value="Genomic_DNA"/>
</dbReference>
<dbReference type="OrthoDB" id="2740448at2759"/>
<dbReference type="CDD" id="cd12148">
    <property type="entry name" value="fungal_TF_MHR"/>
    <property type="match status" value="1"/>
</dbReference>
<evidence type="ECO:0000256" key="6">
    <source>
        <dbReference type="ARBA" id="ARBA00023163"/>
    </source>
</evidence>
<dbReference type="GO" id="GO:0046872">
    <property type="term" value="F:metal ion binding"/>
    <property type="evidence" value="ECO:0007669"/>
    <property type="project" value="UniProtKB-KW"/>
</dbReference>
<evidence type="ECO:0000256" key="8">
    <source>
        <dbReference type="SAM" id="MobiDB-lite"/>
    </source>
</evidence>
<feature type="region of interest" description="Disordered" evidence="8">
    <location>
        <begin position="363"/>
        <end position="390"/>
    </location>
</feature>
<sequence length="390" mass="43192">MYLVWPVVDVVPLMALLREAPFDNDAYILGSSVCIATVLQLQLEVGDTGMPSPQACIDEIEDLRNTTQYRRRPTLDSLLASFFMHISYLHVAQQTVSTLLLRESIAISHLLSLHQPSHYEDLDQATKQAHLRIVWLLFITERAHARQYDMPCTATISPELPPLQQEDVAADPSAFICLCNMFACFDSADVSRSLTADNMLAADSQLITLPTSPQHCNSIQQADLLVTRQWMRLLLWKTAIVRLTMTAEPSGNLDSLVLPIQIGRDLLSSLTLLSMDALEAHGPGMELKLFTVATSLADVMTCMPTHNTVVSEFGAGDCLLRISELLQKFRGGTEAVMSVLRERFVEIGLDQVPIRCITEVSPASDESEYSETSPDTAITVGNDSPWQGWT</sequence>
<evidence type="ECO:0000256" key="5">
    <source>
        <dbReference type="ARBA" id="ARBA00023125"/>
    </source>
</evidence>
<keyword evidence="6" id="KW-0804">Transcription</keyword>
<accession>A0A6A6CM86</accession>
<dbReference type="GeneID" id="54559945"/>
<gene>
    <name evidence="9" type="ORF">M409DRAFT_23191</name>
</gene>
<evidence type="ECO:0008006" key="11">
    <source>
        <dbReference type="Google" id="ProtNLM"/>
    </source>
</evidence>
<proteinExistence type="predicted"/>
<keyword evidence="2" id="KW-0479">Metal-binding</keyword>
<dbReference type="Proteomes" id="UP000799537">
    <property type="component" value="Unassembled WGS sequence"/>
</dbReference>
<keyword evidence="3" id="KW-0862">Zinc</keyword>
<evidence type="ECO:0000256" key="1">
    <source>
        <dbReference type="ARBA" id="ARBA00004123"/>
    </source>
</evidence>
<keyword evidence="10" id="KW-1185">Reference proteome</keyword>
<dbReference type="PANTHER" id="PTHR31668">
    <property type="entry name" value="GLUCOSE TRANSPORT TRANSCRIPTION REGULATOR RGT1-RELATED-RELATED"/>
    <property type="match status" value="1"/>
</dbReference>
<feature type="compositionally biased region" description="Polar residues" evidence="8">
    <location>
        <begin position="370"/>
        <end position="390"/>
    </location>
</feature>